<dbReference type="Proteomes" id="UP000735302">
    <property type="component" value="Unassembled WGS sequence"/>
</dbReference>
<accession>A0AAV4CVU5</accession>
<organism evidence="1 2">
    <name type="scientific">Plakobranchus ocellatus</name>
    <dbReference type="NCBI Taxonomy" id="259542"/>
    <lineage>
        <taxon>Eukaryota</taxon>
        <taxon>Metazoa</taxon>
        <taxon>Spiralia</taxon>
        <taxon>Lophotrochozoa</taxon>
        <taxon>Mollusca</taxon>
        <taxon>Gastropoda</taxon>
        <taxon>Heterobranchia</taxon>
        <taxon>Euthyneura</taxon>
        <taxon>Panpulmonata</taxon>
        <taxon>Sacoglossa</taxon>
        <taxon>Placobranchoidea</taxon>
        <taxon>Plakobranchidae</taxon>
        <taxon>Plakobranchus</taxon>
    </lineage>
</organism>
<reference evidence="1 2" key="1">
    <citation type="journal article" date="2021" name="Elife">
        <title>Chloroplast acquisition without the gene transfer in kleptoplastic sea slugs, Plakobranchus ocellatus.</title>
        <authorList>
            <person name="Maeda T."/>
            <person name="Takahashi S."/>
            <person name="Yoshida T."/>
            <person name="Shimamura S."/>
            <person name="Takaki Y."/>
            <person name="Nagai Y."/>
            <person name="Toyoda A."/>
            <person name="Suzuki Y."/>
            <person name="Arimoto A."/>
            <person name="Ishii H."/>
            <person name="Satoh N."/>
            <person name="Nishiyama T."/>
            <person name="Hasebe M."/>
            <person name="Maruyama T."/>
            <person name="Minagawa J."/>
            <person name="Obokata J."/>
            <person name="Shigenobu S."/>
        </authorList>
    </citation>
    <scope>NUCLEOTIDE SEQUENCE [LARGE SCALE GENOMIC DNA]</scope>
</reference>
<name>A0AAV4CVU5_9GAST</name>
<sequence length="170" mass="19091">MPNLRSGTSTRPAQSLAPAVAQVVVMERERCIIRFYGDEPAAASEFEEEIRLAWATIPAPNHQHRLDILLSNVDPIVKAELRFQPQDVQKGIEKALGVILEVFGKRRTPAQLLQNLLTLRQLLPVFTSIFPSPPGAYLSLAKRQGALREPPYPDRFLRDPFIAGLWDQSL</sequence>
<proteinExistence type="predicted"/>
<evidence type="ECO:0000313" key="1">
    <source>
        <dbReference type="EMBL" id="GFO36009.1"/>
    </source>
</evidence>
<comment type="caution">
    <text evidence="1">The sequence shown here is derived from an EMBL/GenBank/DDBJ whole genome shotgun (WGS) entry which is preliminary data.</text>
</comment>
<dbReference type="EMBL" id="BLXT01007037">
    <property type="protein sequence ID" value="GFO36009.1"/>
    <property type="molecule type" value="Genomic_DNA"/>
</dbReference>
<evidence type="ECO:0000313" key="2">
    <source>
        <dbReference type="Proteomes" id="UP000735302"/>
    </source>
</evidence>
<protein>
    <submittedName>
        <fullName evidence="1">Uncharacterized protein</fullName>
    </submittedName>
</protein>
<keyword evidence="2" id="KW-1185">Reference proteome</keyword>
<gene>
    <name evidence="1" type="ORF">PoB_006251400</name>
</gene>
<dbReference type="AlphaFoldDB" id="A0AAV4CVU5"/>